<feature type="compositionally biased region" description="Polar residues" evidence="2">
    <location>
        <begin position="364"/>
        <end position="382"/>
    </location>
</feature>
<dbReference type="PANTHER" id="PTHR46734">
    <property type="entry name" value="TELOMERIC REPEAT-BINDING FACTOR 1 TERF1"/>
    <property type="match status" value="1"/>
</dbReference>
<dbReference type="Pfam" id="PF00249">
    <property type="entry name" value="Myb_DNA-binding"/>
    <property type="match status" value="1"/>
</dbReference>
<dbReference type="PANTHER" id="PTHR46734:SF1">
    <property type="entry name" value="TELOMERIC REPEAT-BINDING FACTOR 1"/>
    <property type="match status" value="1"/>
</dbReference>
<evidence type="ECO:0000313" key="5">
    <source>
        <dbReference type="EMBL" id="GAT95083.1"/>
    </source>
</evidence>
<evidence type="ECO:0000256" key="2">
    <source>
        <dbReference type="SAM" id="MobiDB-lite"/>
    </source>
</evidence>
<dbReference type="VEuPathDB" id="AmoebaDB:EHI_001090"/>
<proteinExistence type="predicted"/>
<feature type="region of interest" description="Disordered" evidence="2">
    <location>
        <begin position="357"/>
        <end position="392"/>
    </location>
</feature>
<comment type="caution">
    <text evidence="5">The sequence shown here is derived from an EMBL/GenBank/DDBJ whole genome shotgun (WGS) entry which is preliminary data.</text>
</comment>
<feature type="domain" description="Myb-like" evidence="3">
    <location>
        <begin position="299"/>
        <end position="352"/>
    </location>
</feature>
<dbReference type="PROSITE" id="PS50090">
    <property type="entry name" value="MYB_LIKE"/>
    <property type="match status" value="1"/>
</dbReference>
<dbReference type="VEuPathDB" id="AmoebaDB:EHI7A_027690"/>
<dbReference type="PROSITE" id="PS51294">
    <property type="entry name" value="HTH_MYB"/>
    <property type="match status" value="1"/>
</dbReference>
<evidence type="ECO:0000313" key="6">
    <source>
        <dbReference type="Proteomes" id="UP000078387"/>
    </source>
</evidence>
<evidence type="ECO:0000259" key="4">
    <source>
        <dbReference type="PROSITE" id="PS51294"/>
    </source>
</evidence>
<organism evidence="5 6">
    <name type="scientific">Entamoeba histolytica</name>
    <dbReference type="NCBI Taxonomy" id="5759"/>
    <lineage>
        <taxon>Eukaryota</taxon>
        <taxon>Amoebozoa</taxon>
        <taxon>Evosea</taxon>
        <taxon>Archamoebae</taxon>
        <taxon>Mastigamoebida</taxon>
        <taxon>Entamoebidae</taxon>
        <taxon>Entamoeba</taxon>
    </lineage>
</organism>
<accession>A0A5K1UVT3</accession>
<dbReference type="CDD" id="cd11660">
    <property type="entry name" value="SANT_TRF"/>
    <property type="match status" value="1"/>
</dbReference>
<name>A0A5K1UVT3_ENTHI</name>
<dbReference type="InterPro" id="IPR052450">
    <property type="entry name" value="TRBD-Containing_Protein"/>
</dbReference>
<dbReference type="VEuPathDB" id="AmoebaDB:KM1_058930"/>
<gene>
    <name evidence="5" type="ORF">CL6EHI_001090</name>
</gene>
<dbReference type="AlphaFoldDB" id="A0A5K1UVT3"/>
<dbReference type="Gene3D" id="1.10.10.60">
    <property type="entry name" value="Homeodomain-like"/>
    <property type="match status" value="1"/>
</dbReference>
<feature type="domain" description="HTH myb-type" evidence="4">
    <location>
        <begin position="301"/>
        <end position="357"/>
    </location>
</feature>
<dbReference type="InterPro" id="IPR017930">
    <property type="entry name" value="Myb_dom"/>
</dbReference>
<dbReference type="OMA" id="SNEPIMA"/>
<dbReference type="SUPFAM" id="SSF46689">
    <property type="entry name" value="Homeodomain-like"/>
    <property type="match status" value="1"/>
</dbReference>
<keyword evidence="1" id="KW-0539">Nucleus</keyword>
<dbReference type="SMR" id="A0A5K1UVT3"/>
<dbReference type="InterPro" id="IPR009057">
    <property type="entry name" value="Homeodomain-like_sf"/>
</dbReference>
<dbReference type="EMBL" id="BDEQ01000001">
    <property type="protein sequence ID" value="GAT95083.1"/>
    <property type="molecule type" value="Genomic_DNA"/>
</dbReference>
<dbReference type="Proteomes" id="UP000078387">
    <property type="component" value="Unassembled WGS sequence"/>
</dbReference>
<reference evidence="5 6" key="1">
    <citation type="submission" date="2016-05" db="EMBL/GenBank/DDBJ databases">
        <title>First whole genome sequencing of Entamoeba histolytica HM1:IMSS-clone-6.</title>
        <authorList>
            <person name="Mukherjee Avik.K."/>
            <person name="Izumyama S."/>
            <person name="Nakada-Tsukui K."/>
            <person name="Nozaki T."/>
        </authorList>
    </citation>
    <scope>NUCLEOTIDE SEQUENCE [LARGE SCALE GENOMIC DNA]</scope>
    <source>
        <strain evidence="5 6">HM1:IMSS clone 6</strain>
    </source>
</reference>
<dbReference type="InterPro" id="IPR001005">
    <property type="entry name" value="SANT/Myb"/>
</dbReference>
<dbReference type="VEuPathDB" id="AmoebaDB:EHI7A_092820"/>
<dbReference type="SMART" id="SM00717">
    <property type="entry name" value="SANT"/>
    <property type="match status" value="1"/>
</dbReference>
<dbReference type="VEuPathDB" id="AmoebaDB:KM1_060860"/>
<evidence type="ECO:0000259" key="3">
    <source>
        <dbReference type="PROSITE" id="PS50090"/>
    </source>
</evidence>
<sequence>MNNPQFATLQRIVSQEPLHPTQNIPIEVKMEQSPMIVSTDLETLCRKKTLEDICEYLMDQDIECGLFNQLIQNEYINPDELSQNYKKKRTLKYALQIINGIDPNCPQVESLGKISECVIQLFQEDSKSEILKPLPSLIGLTGMITLFYQYVSKKVQTQAMWDWLDLLLPALSQLPYLKTSRSCSEEAIDILSETEIPDNLTNPEEFLMRITSIHQIIARYPVIATLEHIKTQLEKYHQSLNPSLVQQLIYQYYAEPVKLPVGIYDNKIDDLSLTNKVNKKKNEKVNKPIRQPVDENGQVIKKKKRRFTEEETQNLIEGVQQFGIGHWKLILNNFKFDDRSCVDLKDKWRNLEFSRLRNNKQKSNEPTMTHPNNEQEKNTLPSVGNALIPPSLMSDGFKQLDLSQ</sequence>
<dbReference type="VEuPathDB" id="AmoebaDB:EHI5A_059140"/>
<protein>
    <submittedName>
        <fullName evidence="5">Uncharacterized protein</fullName>
    </submittedName>
</protein>
<evidence type="ECO:0000256" key="1">
    <source>
        <dbReference type="ARBA" id="ARBA00023242"/>
    </source>
</evidence>